<organism evidence="1 2">
    <name type="scientific">Phytophthora cactorum</name>
    <dbReference type="NCBI Taxonomy" id="29920"/>
    <lineage>
        <taxon>Eukaryota</taxon>
        <taxon>Sar</taxon>
        <taxon>Stramenopiles</taxon>
        <taxon>Oomycota</taxon>
        <taxon>Peronosporomycetes</taxon>
        <taxon>Peronosporales</taxon>
        <taxon>Peronosporaceae</taxon>
        <taxon>Phytophthora</taxon>
    </lineage>
</organism>
<proteinExistence type="predicted"/>
<evidence type="ECO:0000313" key="2">
    <source>
        <dbReference type="Proteomes" id="UP000736787"/>
    </source>
</evidence>
<dbReference type="EMBL" id="RCMK01002094">
    <property type="protein sequence ID" value="KAG2884797.1"/>
    <property type="molecule type" value="Genomic_DNA"/>
</dbReference>
<gene>
    <name evidence="1" type="ORF">PC117_g25729</name>
</gene>
<dbReference type="Proteomes" id="UP000736787">
    <property type="component" value="Unassembled WGS sequence"/>
</dbReference>
<protein>
    <submittedName>
        <fullName evidence="1">Uncharacterized protein</fullName>
    </submittedName>
</protein>
<name>A0A8T1AKK2_9STRA</name>
<comment type="caution">
    <text evidence="1">The sequence shown here is derived from an EMBL/GenBank/DDBJ whole genome shotgun (WGS) entry which is preliminary data.</text>
</comment>
<accession>A0A8T1AKK2</accession>
<reference evidence="1" key="1">
    <citation type="submission" date="2018-10" db="EMBL/GenBank/DDBJ databases">
        <title>Effector identification in a new, highly contiguous assembly of the strawberry crown rot pathogen Phytophthora cactorum.</title>
        <authorList>
            <person name="Armitage A.D."/>
            <person name="Nellist C.F."/>
            <person name="Bates H."/>
            <person name="Vickerstaff R.J."/>
            <person name="Harrison R.J."/>
        </authorList>
    </citation>
    <scope>NUCLEOTIDE SEQUENCE</scope>
    <source>
        <strain evidence="1">4040</strain>
    </source>
</reference>
<evidence type="ECO:0000313" key="1">
    <source>
        <dbReference type="EMBL" id="KAG2884797.1"/>
    </source>
</evidence>
<sequence>METGSDRRSLSQPGDRVDPVEGSKLDGEEGKSSGGR</sequence>
<dbReference type="AlphaFoldDB" id="A0A8T1AKK2"/>